<organism evidence="1 2">
    <name type="scientific">Caldisalinibacter kiritimatiensis</name>
    <dbReference type="NCBI Taxonomy" id="1304284"/>
    <lineage>
        <taxon>Bacteria</taxon>
        <taxon>Bacillati</taxon>
        <taxon>Bacillota</taxon>
        <taxon>Tissierellia</taxon>
        <taxon>Tissierellales</taxon>
        <taxon>Thermohalobacteraceae</taxon>
        <taxon>Caldisalinibacter</taxon>
    </lineage>
</organism>
<evidence type="ECO:0000313" key="2">
    <source>
        <dbReference type="Proteomes" id="UP000013378"/>
    </source>
</evidence>
<protein>
    <submittedName>
        <fullName evidence="1">Uncharacterized protein</fullName>
    </submittedName>
</protein>
<name>R1AUD6_9FIRM</name>
<dbReference type="EMBL" id="ARZA01000117">
    <property type="protein sequence ID" value="EOD00778.1"/>
    <property type="molecule type" value="Genomic_DNA"/>
</dbReference>
<reference evidence="1 2" key="1">
    <citation type="journal article" date="2015" name="Geomicrobiol. J.">
        <title>Caldisalinibacter kiritimatiensis gen. nov., sp. nov., a moderately thermohalophilic thiosulfate-reducing bacterium from a hypersaline microbial mat.</title>
        <authorList>
            <person name="Ben Hania W."/>
            <person name="Joseph M."/>
            <person name="Fiebig A."/>
            <person name="Bunk B."/>
            <person name="Klenk H.-P."/>
            <person name="Fardeau M.-L."/>
            <person name="Spring S."/>
        </authorList>
    </citation>
    <scope>NUCLEOTIDE SEQUENCE [LARGE SCALE GENOMIC DNA]</scope>
    <source>
        <strain evidence="1 2">L21-TH-D2</strain>
    </source>
</reference>
<evidence type="ECO:0000313" key="1">
    <source>
        <dbReference type="EMBL" id="EOD00778.1"/>
    </source>
</evidence>
<dbReference type="OrthoDB" id="1954282at2"/>
<gene>
    <name evidence="1" type="ORF">L21TH_1149</name>
</gene>
<sequence length="115" mass="13329">MISFIVSVLVFAAAFAFLLAWGYVKQQKKTQELLDKLYKKIETKIIKQLKKKEYLTKNELMELIKGTKASLFWSNNKIQVNDPKLVTDNILNKLLEKGVIVEVLNKGPKKYKLNK</sequence>
<comment type="caution">
    <text evidence="1">The sequence shown here is derived from an EMBL/GenBank/DDBJ whole genome shotgun (WGS) entry which is preliminary data.</text>
</comment>
<dbReference type="STRING" id="1304284.L21TH_1149"/>
<dbReference type="Proteomes" id="UP000013378">
    <property type="component" value="Unassembled WGS sequence"/>
</dbReference>
<dbReference type="RefSeq" id="WP_006311568.1">
    <property type="nucleotide sequence ID" value="NZ_ARZA01000117.1"/>
</dbReference>
<dbReference type="AlphaFoldDB" id="R1AUD6"/>
<keyword evidence="2" id="KW-1185">Reference proteome</keyword>
<accession>R1AUD6</accession>
<proteinExistence type="predicted"/>
<dbReference type="eggNOG" id="ENOG5033G9B">
    <property type="taxonomic scope" value="Bacteria"/>
</dbReference>